<dbReference type="InterPro" id="IPR001128">
    <property type="entry name" value="Cyt_P450"/>
</dbReference>
<dbReference type="InterPro" id="IPR017972">
    <property type="entry name" value="Cyt_P450_CS"/>
</dbReference>
<dbReference type="FunFam" id="1.10.630.10:FF:000018">
    <property type="entry name" value="Cytochrome P450 monooxygenase"/>
    <property type="match status" value="1"/>
</dbReference>
<dbReference type="PANTHER" id="PTHR46696:SF1">
    <property type="entry name" value="CYTOCHROME P450 YJIB-RELATED"/>
    <property type="match status" value="1"/>
</dbReference>
<comment type="function">
    <text evidence="8">Cytochromes P450 are a group of heme-thiolate monooxygenases. They oxidize a variety of structurally unrelated compounds, including steroids, fatty acids, and xenobiotics.</text>
</comment>
<dbReference type="EMBL" id="JAJOZR010000001">
    <property type="protein sequence ID" value="MCD7107799.1"/>
    <property type="molecule type" value="Genomic_DNA"/>
</dbReference>
<dbReference type="Pfam" id="PF00067">
    <property type="entry name" value="p450"/>
    <property type="match status" value="1"/>
</dbReference>
<evidence type="ECO:0000256" key="3">
    <source>
        <dbReference type="ARBA" id="ARBA00022617"/>
    </source>
</evidence>
<dbReference type="PRINTS" id="PR00359">
    <property type="entry name" value="BP450"/>
</dbReference>
<evidence type="ECO:0000256" key="1">
    <source>
        <dbReference type="ARBA" id="ARBA00001971"/>
    </source>
</evidence>
<organism evidence="10 11">
    <name type="scientific">Rhizobium quercicola</name>
    <dbReference type="NCBI Taxonomy" id="2901226"/>
    <lineage>
        <taxon>Bacteria</taxon>
        <taxon>Pseudomonadati</taxon>
        <taxon>Pseudomonadota</taxon>
        <taxon>Alphaproteobacteria</taxon>
        <taxon>Hyphomicrobiales</taxon>
        <taxon>Rhizobiaceae</taxon>
        <taxon>Rhizobium/Agrobacterium group</taxon>
        <taxon>Rhizobium</taxon>
    </lineage>
</organism>
<evidence type="ECO:0000256" key="5">
    <source>
        <dbReference type="ARBA" id="ARBA00023002"/>
    </source>
</evidence>
<comment type="similarity">
    <text evidence="2 9">Belongs to the cytochrome P450 family.</text>
</comment>
<comment type="cofactor">
    <cofactor evidence="1">
        <name>heme</name>
        <dbReference type="ChEBI" id="CHEBI:30413"/>
    </cofactor>
</comment>
<evidence type="ECO:0000256" key="9">
    <source>
        <dbReference type="RuleBase" id="RU000461"/>
    </source>
</evidence>
<dbReference type="GO" id="GO:0016705">
    <property type="term" value="F:oxidoreductase activity, acting on paired donors, with incorporation or reduction of molecular oxygen"/>
    <property type="evidence" value="ECO:0007669"/>
    <property type="project" value="InterPro"/>
</dbReference>
<keyword evidence="7 9" id="KW-0503">Monooxygenase</keyword>
<keyword evidence="5 9" id="KW-0560">Oxidoreductase</keyword>
<dbReference type="Gene3D" id="1.10.630.10">
    <property type="entry name" value="Cytochrome P450"/>
    <property type="match status" value="1"/>
</dbReference>
<evidence type="ECO:0000256" key="8">
    <source>
        <dbReference type="ARBA" id="ARBA00043906"/>
    </source>
</evidence>
<evidence type="ECO:0000313" key="11">
    <source>
        <dbReference type="Proteomes" id="UP001139089"/>
    </source>
</evidence>
<dbReference type="SUPFAM" id="SSF48264">
    <property type="entry name" value="Cytochrome P450"/>
    <property type="match status" value="1"/>
</dbReference>
<evidence type="ECO:0000256" key="2">
    <source>
        <dbReference type="ARBA" id="ARBA00010617"/>
    </source>
</evidence>
<dbReference type="Proteomes" id="UP001139089">
    <property type="component" value="Unassembled WGS sequence"/>
</dbReference>
<evidence type="ECO:0000256" key="7">
    <source>
        <dbReference type="ARBA" id="ARBA00023033"/>
    </source>
</evidence>
<sequence>MMDSNSPDLPRGLELTSLSPTFRDDPFSVLNGLRDSVAVLEDGQLRDHVVFRADLVQKVLTDQTLLVDPRALAQTSTRIMRGEDMSVETSMLHADGARHKRLRTLMLKAFNNRRLEAFRERAREICNELLDAAGAEFDFVQQIARPMPTKVIIELLGVDRSLGEEFKVWSDQAIAFKLNPLADEETRTIGAEGLAAIDRTVADEVNRRLSSGDRPDDLISGMMDAQTSTGETFSVAEISQHAQLLLIAGNQTTTDLMGTMVKSLMEQGTSYADLVRDPALIPSAVEEAIRFEPPIFGTERITQEEVVIEGVSIPKGHVITALLTAANRDPKMVERPDEFDIHRSQIKHVSFGGGAHRCIGAPLAKLECEVLLQEMVRRFPAMKRADRAYAYDPNPGFRGLEFYWLCKN</sequence>
<accession>A0A9X1SZ96</accession>
<dbReference type="PRINTS" id="PR00385">
    <property type="entry name" value="P450"/>
</dbReference>
<dbReference type="InterPro" id="IPR002397">
    <property type="entry name" value="Cyt_P450_B"/>
</dbReference>
<dbReference type="GO" id="GO:0020037">
    <property type="term" value="F:heme binding"/>
    <property type="evidence" value="ECO:0007669"/>
    <property type="project" value="InterPro"/>
</dbReference>
<name>A0A9X1SZ96_9HYPH</name>
<gene>
    <name evidence="10" type="ORF">LRX75_01975</name>
</gene>
<keyword evidence="3 9" id="KW-0349">Heme</keyword>
<protein>
    <submittedName>
        <fullName evidence="10">Cytochrome P450</fullName>
    </submittedName>
</protein>
<evidence type="ECO:0000256" key="6">
    <source>
        <dbReference type="ARBA" id="ARBA00023004"/>
    </source>
</evidence>
<dbReference type="RefSeq" id="WP_231811519.1">
    <property type="nucleotide sequence ID" value="NZ_JAJOZR010000001.1"/>
</dbReference>
<keyword evidence="11" id="KW-1185">Reference proteome</keyword>
<dbReference type="GO" id="GO:0005506">
    <property type="term" value="F:iron ion binding"/>
    <property type="evidence" value="ECO:0007669"/>
    <property type="project" value="InterPro"/>
</dbReference>
<dbReference type="InterPro" id="IPR036396">
    <property type="entry name" value="Cyt_P450_sf"/>
</dbReference>
<proteinExistence type="inferred from homology"/>
<keyword evidence="6 9" id="KW-0408">Iron</keyword>
<dbReference type="GO" id="GO:0004497">
    <property type="term" value="F:monooxygenase activity"/>
    <property type="evidence" value="ECO:0007669"/>
    <property type="project" value="UniProtKB-KW"/>
</dbReference>
<dbReference type="AlphaFoldDB" id="A0A9X1SZ96"/>
<comment type="caution">
    <text evidence="10">The sequence shown here is derived from an EMBL/GenBank/DDBJ whole genome shotgun (WGS) entry which is preliminary data.</text>
</comment>
<evidence type="ECO:0000256" key="4">
    <source>
        <dbReference type="ARBA" id="ARBA00022723"/>
    </source>
</evidence>
<evidence type="ECO:0000313" key="10">
    <source>
        <dbReference type="EMBL" id="MCD7107799.1"/>
    </source>
</evidence>
<reference evidence="10" key="1">
    <citation type="submission" date="2021-12" db="EMBL/GenBank/DDBJ databases">
        <authorList>
            <person name="Li Y."/>
        </authorList>
    </citation>
    <scope>NUCLEOTIDE SEQUENCE</scope>
    <source>
        <strain evidence="10">DKSPLA3</strain>
    </source>
</reference>
<dbReference type="PANTHER" id="PTHR46696">
    <property type="entry name" value="P450, PUTATIVE (EUROFUNG)-RELATED"/>
    <property type="match status" value="1"/>
</dbReference>
<keyword evidence="4 9" id="KW-0479">Metal-binding</keyword>
<dbReference type="PROSITE" id="PS00086">
    <property type="entry name" value="CYTOCHROME_P450"/>
    <property type="match status" value="1"/>
</dbReference>